<gene>
    <name evidence="1" type="ORF">CEPIT_LOCUS736</name>
</gene>
<keyword evidence="2" id="KW-1185">Reference proteome</keyword>
<name>A0AAV0C0N1_9ASTE</name>
<evidence type="ECO:0000313" key="1">
    <source>
        <dbReference type="EMBL" id="CAH9055056.1"/>
    </source>
</evidence>
<comment type="caution">
    <text evidence="1">The sequence shown here is derived from an EMBL/GenBank/DDBJ whole genome shotgun (WGS) entry which is preliminary data.</text>
</comment>
<organism evidence="1 2">
    <name type="scientific">Cuscuta epithymum</name>
    <dbReference type="NCBI Taxonomy" id="186058"/>
    <lineage>
        <taxon>Eukaryota</taxon>
        <taxon>Viridiplantae</taxon>
        <taxon>Streptophyta</taxon>
        <taxon>Embryophyta</taxon>
        <taxon>Tracheophyta</taxon>
        <taxon>Spermatophyta</taxon>
        <taxon>Magnoliopsida</taxon>
        <taxon>eudicotyledons</taxon>
        <taxon>Gunneridae</taxon>
        <taxon>Pentapetalae</taxon>
        <taxon>asterids</taxon>
        <taxon>lamiids</taxon>
        <taxon>Solanales</taxon>
        <taxon>Convolvulaceae</taxon>
        <taxon>Cuscuteae</taxon>
        <taxon>Cuscuta</taxon>
        <taxon>Cuscuta subgen. Cuscuta</taxon>
    </lineage>
</organism>
<protein>
    <submittedName>
        <fullName evidence="1">Uncharacterized protein</fullName>
    </submittedName>
</protein>
<accession>A0AAV0C0N1</accession>
<reference evidence="1" key="1">
    <citation type="submission" date="2022-07" db="EMBL/GenBank/DDBJ databases">
        <authorList>
            <person name="Macas J."/>
            <person name="Novak P."/>
            <person name="Neumann P."/>
        </authorList>
    </citation>
    <scope>NUCLEOTIDE SEQUENCE</scope>
</reference>
<proteinExistence type="predicted"/>
<dbReference type="EMBL" id="CAMAPF010000006">
    <property type="protein sequence ID" value="CAH9055056.1"/>
    <property type="molecule type" value="Genomic_DNA"/>
</dbReference>
<dbReference type="Proteomes" id="UP001152523">
    <property type="component" value="Unassembled WGS sequence"/>
</dbReference>
<sequence length="13" mass="1275">MVAGNTKSGVVVL</sequence>
<evidence type="ECO:0000313" key="2">
    <source>
        <dbReference type="Proteomes" id="UP001152523"/>
    </source>
</evidence>